<dbReference type="EMBL" id="JADBEC010000002">
    <property type="protein sequence ID" value="MBE1508589.1"/>
    <property type="molecule type" value="Genomic_DNA"/>
</dbReference>
<feature type="transmembrane region" description="Helical" evidence="1">
    <location>
        <begin position="176"/>
        <end position="209"/>
    </location>
</feature>
<feature type="transmembrane region" description="Helical" evidence="1">
    <location>
        <begin position="360"/>
        <end position="379"/>
    </location>
</feature>
<sequence length="577" mass="62710">MRSTTKITPALPKRRPQVRGLLCAGTVFCAIAVSFYCIWMLDRGFEITDEAYYILLAKNADPSMYYISAQHWVMSLIWHITGSIYSFRAAGLIILISSATLLSVGSYFSCVKMGLIERDRLSISIVIASAVVGSLFYATTINLSPNYNLLASAAAYSATGLFLIGCHCSLRTVERVAVYSLAGCAIGVEVVCKASSGVSTFAILLVWLGFFERSFLRSIAISLIMTLTALCFVAILMWANTTFGVAQHALSEGLALFRIVQSEAISVRLIRYALQFWQYFSTSLITFAIPVVLCAAYTITGRAIFLKMAVVGLVAVLFWGRHFIGGWSNGAALSPPCAVFSMFLITLIAAFSVWCRDLTAAALFCGLILLPYSVAMGTGNALFTQVVVTLSPWATVAALLAVASYPGEADRNAMAAMTLVFIATLSLQIVTSGDRPYHMAKPLRNQSKSVPLPNLGNIKVDEDTAKFLQEVNLAVEKCDVAPGTVFWGLYNIPGVALAMDTFPVATPWLNNAEQANFVIDRRPDILDQPSVVVLNDEGRGEMPPIPEKLMNSPAGLRLCGATTFPYANQRIEIWKRG</sequence>
<feature type="transmembrane region" description="Helical" evidence="1">
    <location>
        <begin position="413"/>
        <end position="431"/>
    </location>
</feature>
<evidence type="ECO:0008006" key="4">
    <source>
        <dbReference type="Google" id="ProtNLM"/>
    </source>
</evidence>
<evidence type="ECO:0000313" key="2">
    <source>
        <dbReference type="EMBL" id="MBE1508589.1"/>
    </source>
</evidence>
<evidence type="ECO:0000256" key="1">
    <source>
        <dbReference type="SAM" id="Phobius"/>
    </source>
</evidence>
<evidence type="ECO:0000313" key="3">
    <source>
        <dbReference type="Proteomes" id="UP000620262"/>
    </source>
</evidence>
<dbReference type="Proteomes" id="UP000620262">
    <property type="component" value="Unassembled WGS sequence"/>
</dbReference>
<keyword evidence="1" id="KW-0812">Transmembrane</keyword>
<name>A0ABR9IZH1_RHIVS</name>
<keyword evidence="1" id="KW-1133">Transmembrane helix</keyword>
<reference evidence="2 3" key="1">
    <citation type="submission" date="2020-10" db="EMBL/GenBank/DDBJ databases">
        <title>Sequencing the genomes of 1000 actinobacteria strains.</title>
        <authorList>
            <person name="Klenk H.-P."/>
        </authorList>
    </citation>
    <scope>NUCLEOTIDE SEQUENCE [LARGE SCALE GENOMIC DNA]</scope>
    <source>
        <strain evidence="2 3">DSM 7307</strain>
    </source>
</reference>
<feature type="transmembrane region" description="Helical" evidence="1">
    <location>
        <begin position="332"/>
        <end position="354"/>
    </location>
</feature>
<organism evidence="2 3">
    <name type="scientific">Rhizobium viscosum</name>
    <name type="common">Arthrobacter viscosus</name>
    <dbReference type="NCBI Taxonomy" id="1673"/>
    <lineage>
        <taxon>Bacteria</taxon>
        <taxon>Pseudomonadati</taxon>
        <taxon>Pseudomonadota</taxon>
        <taxon>Alphaproteobacteria</taxon>
        <taxon>Hyphomicrobiales</taxon>
        <taxon>Rhizobiaceae</taxon>
        <taxon>Rhizobium/Agrobacterium group</taxon>
        <taxon>Rhizobium</taxon>
    </lineage>
</organism>
<comment type="caution">
    <text evidence="2">The sequence shown here is derived from an EMBL/GenBank/DDBJ whole genome shotgun (WGS) entry which is preliminary data.</text>
</comment>
<feature type="transmembrane region" description="Helical" evidence="1">
    <location>
        <begin position="147"/>
        <end position="164"/>
    </location>
</feature>
<accession>A0ABR9IZH1</accession>
<keyword evidence="1" id="KW-0472">Membrane</keyword>
<feature type="transmembrane region" description="Helical" evidence="1">
    <location>
        <begin position="85"/>
        <end position="109"/>
    </location>
</feature>
<gene>
    <name evidence="2" type="ORF">H4W29_005834</name>
</gene>
<feature type="transmembrane region" description="Helical" evidence="1">
    <location>
        <begin position="121"/>
        <end position="141"/>
    </location>
</feature>
<proteinExistence type="predicted"/>
<feature type="transmembrane region" description="Helical" evidence="1">
    <location>
        <begin position="304"/>
        <end position="320"/>
    </location>
</feature>
<protein>
    <recommendedName>
        <fullName evidence="4">Glycosyltransferase RgtA/B/C/D-like domain-containing protein</fullName>
    </recommendedName>
</protein>
<feature type="transmembrane region" description="Helical" evidence="1">
    <location>
        <begin position="21"/>
        <end position="41"/>
    </location>
</feature>
<dbReference type="RefSeq" id="WP_192732165.1">
    <property type="nucleotide sequence ID" value="NZ_BAAAVL010000010.1"/>
</dbReference>
<keyword evidence="3" id="KW-1185">Reference proteome</keyword>
<feature type="transmembrane region" description="Helical" evidence="1">
    <location>
        <begin position="276"/>
        <end position="298"/>
    </location>
</feature>
<feature type="transmembrane region" description="Helical" evidence="1">
    <location>
        <begin position="386"/>
        <end position="407"/>
    </location>
</feature>
<feature type="transmembrane region" description="Helical" evidence="1">
    <location>
        <begin position="215"/>
        <end position="239"/>
    </location>
</feature>